<gene>
    <name evidence="1" type="ORF">DI586_09755</name>
</gene>
<evidence type="ECO:0000313" key="2">
    <source>
        <dbReference type="Proteomes" id="UP000249739"/>
    </source>
</evidence>
<dbReference type="GO" id="GO:0003677">
    <property type="term" value="F:DNA binding"/>
    <property type="evidence" value="ECO:0007669"/>
    <property type="project" value="InterPro"/>
</dbReference>
<name>A0A2W5FL21_9BACT</name>
<protein>
    <submittedName>
        <fullName evidence="1">DNA polymerase III subunit chi</fullName>
    </submittedName>
</protein>
<accession>A0A2W5FL21</accession>
<dbReference type="SUPFAM" id="SSF102400">
    <property type="entry name" value="DNA polymerase III chi subunit"/>
    <property type="match status" value="1"/>
</dbReference>
<feature type="non-terminal residue" evidence="1">
    <location>
        <position position="35"/>
    </location>
</feature>
<dbReference type="GO" id="GO:0006260">
    <property type="term" value="P:DNA replication"/>
    <property type="evidence" value="ECO:0007669"/>
    <property type="project" value="InterPro"/>
</dbReference>
<organism evidence="1 2">
    <name type="scientific">Micavibrio aeruginosavorus</name>
    <dbReference type="NCBI Taxonomy" id="349221"/>
    <lineage>
        <taxon>Bacteria</taxon>
        <taxon>Pseudomonadati</taxon>
        <taxon>Bdellovibrionota</taxon>
        <taxon>Bdellovibrionia</taxon>
        <taxon>Bdellovibrionales</taxon>
        <taxon>Pseudobdellovibrionaceae</taxon>
        <taxon>Micavibrio</taxon>
    </lineage>
</organism>
<dbReference type="GO" id="GO:0003887">
    <property type="term" value="F:DNA-directed DNA polymerase activity"/>
    <property type="evidence" value="ECO:0007669"/>
    <property type="project" value="InterPro"/>
</dbReference>
<dbReference type="InterPro" id="IPR036768">
    <property type="entry name" value="PolIII_chi_sf"/>
</dbReference>
<dbReference type="AlphaFoldDB" id="A0A2W5FL21"/>
<evidence type="ECO:0000313" key="1">
    <source>
        <dbReference type="EMBL" id="PZP54500.1"/>
    </source>
</evidence>
<comment type="caution">
    <text evidence="1">The sequence shown here is derived from an EMBL/GenBank/DDBJ whole genome shotgun (WGS) entry which is preliminary data.</text>
</comment>
<sequence length="35" mass="4190">MTEIRFYHIQKKSAEHVVSELAERALTRGHRILIR</sequence>
<dbReference type="Proteomes" id="UP000249739">
    <property type="component" value="Unassembled WGS sequence"/>
</dbReference>
<dbReference type="InterPro" id="IPR007459">
    <property type="entry name" value="DNA_pol3_chi"/>
</dbReference>
<dbReference type="Gene3D" id="3.40.50.10110">
    <property type="entry name" value="DNA polymerase III subunit chi"/>
    <property type="match status" value="1"/>
</dbReference>
<dbReference type="Pfam" id="PF04364">
    <property type="entry name" value="DNA_pol3_chi"/>
    <property type="match status" value="1"/>
</dbReference>
<reference evidence="1 2" key="1">
    <citation type="submission" date="2017-08" db="EMBL/GenBank/DDBJ databases">
        <title>Infants hospitalized years apart are colonized by the same room-sourced microbial strains.</title>
        <authorList>
            <person name="Brooks B."/>
            <person name="Olm M.R."/>
            <person name="Firek B.A."/>
            <person name="Baker R."/>
            <person name="Thomas B.C."/>
            <person name="Morowitz M.J."/>
            <person name="Banfield J.F."/>
        </authorList>
    </citation>
    <scope>NUCLEOTIDE SEQUENCE [LARGE SCALE GENOMIC DNA]</scope>
    <source>
        <strain evidence="1">S2_006_000_R2_64</strain>
    </source>
</reference>
<dbReference type="EMBL" id="QFOT01000133">
    <property type="protein sequence ID" value="PZP54500.1"/>
    <property type="molecule type" value="Genomic_DNA"/>
</dbReference>
<proteinExistence type="predicted"/>